<evidence type="ECO:0000256" key="1">
    <source>
        <dbReference type="ARBA" id="ARBA00004496"/>
    </source>
</evidence>
<reference evidence="3 4" key="1">
    <citation type="journal article" date="2023" name="Microbiol. Spectr.">
        <title>Symbiosis of Carpenter Bees with Uncharacterized Lactic Acid Bacteria Showing NAD Auxotrophy.</title>
        <authorList>
            <person name="Kawasaki S."/>
            <person name="Ozawa K."/>
            <person name="Mori T."/>
            <person name="Yamamoto A."/>
            <person name="Ito M."/>
            <person name="Ohkuma M."/>
            <person name="Sakamoto M."/>
            <person name="Matsutani M."/>
        </authorList>
    </citation>
    <scope>NUCLEOTIDE SEQUENCE [LARGE SCALE GENOMIC DNA]</scope>
    <source>
        <strain evidence="3 4">XA3</strain>
    </source>
</reference>
<dbReference type="GO" id="GO:0005737">
    <property type="term" value="C:cytoplasm"/>
    <property type="evidence" value="ECO:0007669"/>
    <property type="project" value="UniProtKB-SubCell"/>
</dbReference>
<dbReference type="Gene3D" id="3.20.20.70">
    <property type="entry name" value="Aldolase class I"/>
    <property type="match status" value="1"/>
</dbReference>
<dbReference type="GO" id="GO:0016832">
    <property type="term" value="F:aldehyde-lyase activity"/>
    <property type="evidence" value="ECO:0007669"/>
    <property type="project" value="InterPro"/>
</dbReference>
<sequence>MEFLLDTIHIPDIERFAGFLPLAGVTSNPTIVKKEGHVDFFSHMKQIRSILPKNASLHVQVVGHSVEEMLADAHTILEKIDPETYIKVPTSEDGLKVIKLLKAENINVTATAIYTKFQGYLAIAAGADYIAPYYNRMQNMNIDAADAIANFANLIAENNSHTKILAASFHNVNQVTEAFENGAQAATMGVDIVEAALEMPAIHQAVNDFTNDWEDIFGAGSTVAKI</sequence>
<evidence type="ECO:0000313" key="4">
    <source>
        <dbReference type="Proteomes" id="UP001321861"/>
    </source>
</evidence>
<dbReference type="RefSeq" id="WP_317634991.1">
    <property type="nucleotide sequence ID" value="NZ_AP026802.1"/>
</dbReference>
<accession>A0AAU9DC96</accession>
<protein>
    <submittedName>
        <fullName evidence="3">Transaldolase</fullName>
    </submittedName>
</protein>
<evidence type="ECO:0000313" key="3">
    <source>
        <dbReference type="EMBL" id="BDR59185.1"/>
    </source>
</evidence>
<comment type="subcellular location">
    <subcellularLocation>
        <location evidence="1">Cytoplasm</location>
    </subcellularLocation>
</comment>
<dbReference type="PANTHER" id="PTHR10683">
    <property type="entry name" value="TRANSALDOLASE"/>
    <property type="match status" value="1"/>
</dbReference>
<gene>
    <name evidence="3" type="primary">tal1</name>
    <name evidence="3" type="ORF">XA3_16260</name>
</gene>
<dbReference type="Pfam" id="PF00923">
    <property type="entry name" value="TAL_FSA"/>
    <property type="match status" value="1"/>
</dbReference>
<dbReference type="NCBIfam" id="NF009299">
    <property type="entry name" value="PRK12656.1"/>
    <property type="match status" value="1"/>
</dbReference>
<keyword evidence="2" id="KW-0704">Schiff base</keyword>
<dbReference type="Proteomes" id="UP001321861">
    <property type="component" value="Chromosome"/>
</dbReference>
<name>A0AAU9DC96_9LACO</name>
<dbReference type="InterPro" id="IPR018225">
    <property type="entry name" value="Transaldolase_AS"/>
</dbReference>
<proteinExistence type="predicted"/>
<dbReference type="PROSITE" id="PS01054">
    <property type="entry name" value="TRANSALDOLASE_1"/>
    <property type="match status" value="1"/>
</dbReference>
<dbReference type="InterPro" id="IPR033919">
    <property type="entry name" value="TSA/FSA_arc/bac"/>
</dbReference>
<dbReference type="PANTHER" id="PTHR10683:SF28">
    <property type="entry name" value="TRANSALDOLASE C"/>
    <property type="match status" value="1"/>
</dbReference>
<dbReference type="KEGG" id="xap:XA3_16260"/>
<evidence type="ECO:0000256" key="2">
    <source>
        <dbReference type="ARBA" id="ARBA00023270"/>
    </source>
</evidence>
<dbReference type="CDD" id="cd00956">
    <property type="entry name" value="Transaldolase_FSA"/>
    <property type="match status" value="1"/>
</dbReference>
<dbReference type="AlphaFoldDB" id="A0AAU9DC96"/>
<dbReference type="SUPFAM" id="SSF51569">
    <property type="entry name" value="Aldolase"/>
    <property type="match status" value="1"/>
</dbReference>
<dbReference type="InterPro" id="IPR013785">
    <property type="entry name" value="Aldolase_TIM"/>
</dbReference>
<organism evidence="3 4">
    <name type="scientific">Xylocopilactobacillus apicola</name>
    <dbReference type="NCBI Taxonomy" id="2932184"/>
    <lineage>
        <taxon>Bacteria</taxon>
        <taxon>Bacillati</taxon>
        <taxon>Bacillota</taxon>
        <taxon>Bacilli</taxon>
        <taxon>Lactobacillales</taxon>
        <taxon>Lactobacillaceae</taxon>
        <taxon>Xylocopilactobacillus</taxon>
    </lineage>
</organism>
<dbReference type="GO" id="GO:0005975">
    <property type="term" value="P:carbohydrate metabolic process"/>
    <property type="evidence" value="ECO:0007669"/>
    <property type="project" value="InterPro"/>
</dbReference>
<dbReference type="InterPro" id="IPR001585">
    <property type="entry name" value="TAL/FSA"/>
</dbReference>
<keyword evidence="4" id="KW-1185">Reference proteome</keyword>
<dbReference type="EMBL" id="AP026802">
    <property type="protein sequence ID" value="BDR59185.1"/>
    <property type="molecule type" value="Genomic_DNA"/>
</dbReference>